<sequence>MTVLLLKLGLVPLLIAAVTAAGRRWGAGMAGFLAGLPIIVGPILALVAWEQGADYAAHAALGALAAVPASIGFAFAYAWAAQRTRWAQAELVALVAWALLGTLVLAWQPELPLATLLALAGVLALPSCFPSGQDATLAFGHAPPLAGRMLAGALLTLAVTLSAAVLDARISGLLSLFPVMMSVMAIATQRHDGAGFAARLLQGMVRGMISVVAFCGVLAALLPTMAAVPAFGLATAAALATHGLRAGLGRRRS</sequence>
<keyword evidence="1" id="KW-0812">Transmembrane</keyword>
<keyword evidence="1" id="KW-1133">Transmembrane helix</keyword>
<feature type="transmembrane region" description="Helical" evidence="1">
    <location>
        <begin position="173"/>
        <end position="191"/>
    </location>
</feature>
<dbReference type="RefSeq" id="WP_206254589.1">
    <property type="nucleotide sequence ID" value="NZ_CP071060.1"/>
</dbReference>
<feature type="transmembrane region" description="Helical" evidence="1">
    <location>
        <begin position="113"/>
        <end position="133"/>
    </location>
</feature>
<feature type="transmembrane region" description="Helical" evidence="1">
    <location>
        <begin position="30"/>
        <end position="49"/>
    </location>
</feature>
<evidence type="ECO:0000313" key="3">
    <source>
        <dbReference type="Proteomes" id="UP000663570"/>
    </source>
</evidence>
<evidence type="ECO:0000256" key="1">
    <source>
        <dbReference type="SAM" id="Phobius"/>
    </source>
</evidence>
<dbReference type="Proteomes" id="UP000663570">
    <property type="component" value="Chromosome"/>
</dbReference>
<feature type="transmembrane region" description="Helical" evidence="1">
    <location>
        <begin position="211"/>
        <end position="244"/>
    </location>
</feature>
<evidence type="ECO:0000313" key="2">
    <source>
        <dbReference type="EMBL" id="QSI77022.1"/>
    </source>
</evidence>
<reference evidence="2 3" key="1">
    <citation type="submission" date="2021-02" db="EMBL/GenBank/DDBJ databases">
        <title>Niveibacterium changnyeongensis HC41.</title>
        <authorList>
            <person name="Kang M."/>
        </authorList>
    </citation>
    <scope>NUCLEOTIDE SEQUENCE [LARGE SCALE GENOMIC DNA]</scope>
    <source>
        <strain evidence="2 3">HC41</strain>
    </source>
</reference>
<feature type="transmembrane region" description="Helical" evidence="1">
    <location>
        <begin position="61"/>
        <end position="80"/>
    </location>
</feature>
<dbReference type="EMBL" id="CP071060">
    <property type="protein sequence ID" value="QSI77022.1"/>
    <property type="molecule type" value="Genomic_DNA"/>
</dbReference>
<organism evidence="2 3">
    <name type="scientific">Niveibacterium microcysteis</name>
    <dbReference type="NCBI Taxonomy" id="2811415"/>
    <lineage>
        <taxon>Bacteria</taxon>
        <taxon>Pseudomonadati</taxon>
        <taxon>Pseudomonadota</taxon>
        <taxon>Betaproteobacteria</taxon>
        <taxon>Rhodocyclales</taxon>
        <taxon>Rhodocyclaceae</taxon>
        <taxon>Niveibacterium</taxon>
    </lineage>
</organism>
<keyword evidence="1" id="KW-0472">Membrane</keyword>
<proteinExistence type="predicted"/>
<keyword evidence="3" id="KW-1185">Reference proteome</keyword>
<accession>A0ABX7M5I8</accession>
<name>A0ABX7M5I8_9RHOO</name>
<feature type="transmembrane region" description="Helical" evidence="1">
    <location>
        <begin position="145"/>
        <end position="166"/>
    </location>
</feature>
<gene>
    <name evidence="2" type="ORF">JY500_21680</name>
</gene>
<protein>
    <submittedName>
        <fullName evidence="2">Uncharacterized protein</fullName>
    </submittedName>
</protein>
<feature type="transmembrane region" description="Helical" evidence="1">
    <location>
        <begin position="86"/>
        <end position="106"/>
    </location>
</feature>